<evidence type="ECO:0000313" key="4">
    <source>
        <dbReference type="Proteomes" id="UP001519460"/>
    </source>
</evidence>
<name>A0ABD0KJX5_9CAEN</name>
<protein>
    <submittedName>
        <fullName evidence="3">Uncharacterized protein</fullName>
    </submittedName>
</protein>
<comment type="caution">
    <text evidence="3">The sequence shown here is derived from an EMBL/GenBank/DDBJ whole genome shotgun (WGS) entry which is preliminary data.</text>
</comment>
<dbReference type="AlphaFoldDB" id="A0ABD0KJX5"/>
<feature type="coiled-coil region" evidence="1">
    <location>
        <begin position="210"/>
        <end position="279"/>
    </location>
</feature>
<accession>A0ABD0KJX5</accession>
<evidence type="ECO:0000313" key="3">
    <source>
        <dbReference type="EMBL" id="KAK7487327.1"/>
    </source>
</evidence>
<evidence type="ECO:0000256" key="2">
    <source>
        <dbReference type="SAM" id="MobiDB-lite"/>
    </source>
</evidence>
<evidence type="ECO:0000256" key="1">
    <source>
        <dbReference type="SAM" id="Coils"/>
    </source>
</evidence>
<organism evidence="3 4">
    <name type="scientific">Batillaria attramentaria</name>
    <dbReference type="NCBI Taxonomy" id="370345"/>
    <lineage>
        <taxon>Eukaryota</taxon>
        <taxon>Metazoa</taxon>
        <taxon>Spiralia</taxon>
        <taxon>Lophotrochozoa</taxon>
        <taxon>Mollusca</taxon>
        <taxon>Gastropoda</taxon>
        <taxon>Caenogastropoda</taxon>
        <taxon>Sorbeoconcha</taxon>
        <taxon>Cerithioidea</taxon>
        <taxon>Batillariidae</taxon>
        <taxon>Batillaria</taxon>
    </lineage>
</organism>
<keyword evidence="4" id="KW-1185">Reference proteome</keyword>
<proteinExistence type="predicted"/>
<feature type="compositionally biased region" description="Low complexity" evidence="2">
    <location>
        <begin position="379"/>
        <end position="393"/>
    </location>
</feature>
<gene>
    <name evidence="3" type="ORF">BaRGS_00021416</name>
</gene>
<feature type="region of interest" description="Disordered" evidence="2">
    <location>
        <begin position="447"/>
        <end position="467"/>
    </location>
</feature>
<feature type="region of interest" description="Disordered" evidence="2">
    <location>
        <begin position="372"/>
        <end position="410"/>
    </location>
</feature>
<feature type="compositionally biased region" description="Polar residues" evidence="2">
    <location>
        <begin position="315"/>
        <end position="324"/>
    </location>
</feature>
<sequence>MSTMAGKALTQQKKAHDLMATELSGPGISYQCLPGMSVTESTSAHLEALPLFSRQILTVEQLSQIQVDPDIQVAVSEFLKGLTTQMFARIVRNGSSEVGSWLGAKIQGERDGWAGRLRMAMEEIELHRKNALQGQVLLQETMEQLRMLVDCFEVPDEARRAIPEDDPLQGVQKCVEIILECCNAMMEDRFECCQVLEATDPMPDRLSSVLKILKTRVEDMEEKKNNIEKQFEDSTQENKDLTQRNEHLLDQVNKVQEQTKNRQTELEALKTQLKELDKVVKIRKNTTAEKCVGTTLDLFKPLNKPSDTSRRPKTPQKQTQGVNTAFPSRENMFTQTLREPSFVEISEEKLRVLKERARKLESSIHDAISSMDRLRKGTSVDSSSSSPSQYKHSAVVSIPHGRQSRSPTKSWMSTSFEVTNAPCSSAITTVPKLGHFKGAERRCYSERPLGKVTDDQDSKNKPDSRKLAKPRVGQVSKCLRCLKLFTSTDNHKLACCFHTKGKERMEVYSDGGQLLRVHYVWKCCNQQSESDGCCYGHHV</sequence>
<feature type="region of interest" description="Disordered" evidence="2">
    <location>
        <begin position="298"/>
        <end position="324"/>
    </location>
</feature>
<reference evidence="3 4" key="1">
    <citation type="journal article" date="2023" name="Sci. Data">
        <title>Genome assembly of the Korean intertidal mud-creeper Batillaria attramentaria.</title>
        <authorList>
            <person name="Patra A.K."/>
            <person name="Ho P.T."/>
            <person name="Jun S."/>
            <person name="Lee S.J."/>
            <person name="Kim Y."/>
            <person name="Won Y.J."/>
        </authorList>
    </citation>
    <scope>NUCLEOTIDE SEQUENCE [LARGE SCALE GENOMIC DNA]</scope>
    <source>
        <strain evidence="3">Wonlab-2016</strain>
    </source>
</reference>
<keyword evidence="1" id="KW-0175">Coiled coil</keyword>
<dbReference type="Proteomes" id="UP001519460">
    <property type="component" value="Unassembled WGS sequence"/>
</dbReference>
<dbReference type="EMBL" id="JACVVK020000166">
    <property type="protein sequence ID" value="KAK7487327.1"/>
    <property type="molecule type" value="Genomic_DNA"/>
</dbReference>
<feature type="compositionally biased region" description="Basic and acidic residues" evidence="2">
    <location>
        <begin position="447"/>
        <end position="466"/>
    </location>
</feature>